<evidence type="ECO:0000313" key="8">
    <source>
        <dbReference type="EnsemblMetazoa" id="ADIR009856-PA"/>
    </source>
</evidence>
<dbReference type="AlphaFoldDB" id="A0A182NQC1"/>
<keyword evidence="2" id="KW-0677">Repeat</keyword>
<evidence type="ECO:0000256" key="3">
    <source>
        <dbReference type="ARBA" id="ARBA00022771"/>
    </source>
</evidence>
<feature type="compositionally biased region" description="Basic and acidic residues" evidence="6">
    <location>
        <begin position="239"/>
        <end position="254"/>
    </location>
</feature>
<evidence type="ECO:0000256" key="5">
    <source>
        <dbReference type="PROSITE-ProRule" id="PRU00042"/>
    </source>
</evidence>
<dbReference type="GO" id="GO:0008270">
    <property type="term" value="F:zinc ion binding"/>
    <property type="evidence" value="ECO:0007669"/>
    <property type="project" value="UniProtKB-KW"/>
</dbReference>
<evidence type="ECO:0000313" key="9">
    <source>
        <dbReference type="Proteomes" id="UP000075884"/>
    </source>
</evidence>
<reference evidence="9" key="1">
    <citation type="submission" date="2013-03" db="EMBL/GenBank/DDBJ databases">
        <title>The Genome Sequence of Anopheles dirus WRAIR2.</title>
        <authorList>
            <consortium name="The Broad Institute Genomics Platform"/>
            <person name="Neafsey D.E."/>
            <person name="Walton C."/>
            <person name="Walker B."/>
            <person name="Young S.K."/>
            <person name="Zeng Q."/>
            <person name="Gargeya S."/>
            <person name="Fitzgerald M."/>
            <person name="Haas B."/>
            <person name="Abouelleil A."/>
            <person name="Allen A.W."/>
            <person name="Alvarado L."/>
            <person name="Arachchi H.M."/>
            <person name="Berlin A.M."/>
            <person name="Chapman S.B."/>
            <person name="Gainer-Dewar J."/>
            <person name="Goldberg J."/>
            <person name="Griggs A."/>
            <person name="Gujja S."/>
            <person name="Hansen M."/>
            <person name="Howarth C."/>
            <person name="Imamovic A."/>
            <person name="Ireland A."/>
            <person name="Larimer J."/>
            <person name="McCowan C."/>
            <person name="Murphy C."/>
            <person name="Pearson M."/>
            <person name="Poon T.W."/>
            <person name="Priest M."/>
            <person name="Roberts A."/>
            <person name="Saif S."/>
            <person name="Shea T."/>
            <person name="Sisk P."/>
            <person name="Sykes S."/>
            <person name="Wortman J."/>
            <person name="Nusbaum C."/>
            <person name="Birren B."/>
        </authorList>
    </citation>
    <scope>NUCLEOTIDE SEQUENCE [LARGE SCALE GENOMIC DNA]</scope>
    <source>
        <strain evidence="9">WRAIR2</strain>
    </source>
</reference>
<keyword evidence="4" id="KW-0862">Zinc</keyword>
<dbReference type="InterPro" id="IPR013087">
    <property type="entry name" value="Znf_C2H2_type"/>
</dbReference>
<dbReference type="Gene3D" id="3.30.160.60">
    <property type="entry name" value="Classic Zinc Finger"/>
    <property type="match status" value="2"/>
</dbReference>
<dbReference type="FunFam" id="3.30.160.60:FF:001268">
    <property type="entry name" value="Uncharacterized protein, isoform C"/>
    <property type="match status" value="1"/>
</dbReference>
<evidence type="ECO:0000256" key="4">
    <source>
        <dbReference type="ARBA" id="ARBA00022833"/>
    </source>
</evidence>
<feature type="region of interest" description="Disordered" evidence="6">
    <location>
        <begin position="300"/>
        <end position="322"/>
    </location>
</feature>
<evidence type="ECO:0000256" key="1">
    <source>
        <dbReference type="ARBA" id="ARBA00022723"/>
    </source>
</evidence>
<feature type="domain" description="C2H2-type" evidence="7">
    <location>
        <begin position="1078"/>
        <end position="1100"/>
    </location>
</feature>
<feature type="region of interest" description="Disordered" evidence="6">
    <location>
        <begin position="1035"/>
        <end position="1068"/>
    </location>
</feature>
<dbReference type="Proteomes" id="UP000075884">
    <property type="component" value="Unassembled WGS sequence"/>
</dbReference>
<dbReference type="PANTHER" id="PTHR24379:SF121">
    <property type="entry name" value="C2H2-TYPE DOMAIN-CONTAINING PROTEIN"/>
    <property type="match status" value="1"/>
</dbReference>
<accession>A0A182NQC1</accession>
<dbReference type="InterPro" id="IPR036236">
    <property type="entry name" value="Znf_C2H2_sf"/>
</dbReference>
<keyword evidence="3 5" id="KW-0863">Zinc-finger</keyword>
<feature type="domain" description="C2H2-type" evidence="7">
    <location>
        <begin position="458"/>
        <end position="485"/>
    </location>
</feature>
<feature type="region of interest" description="Disordered" evidence="6">
    <location>
        <begin position="687"/>
        <end position="725"/>
    </location>
</feature>
<evidence type="ECO:0000259" key="7">
    <source>
        <dbReference type="PROSITE" id="PS50157"/>
    </source>
</evidence>
<dbReference type="PROSITE" id="PS50157">
    <property type="entry name" value="ZINC_FINGER_C2H2_2"/>
    <property type="match status" value="2"/>
</dbReference>
<evidence type="ECO:0000256" key="2">
    <source>
        <dbReference type="ARBA" id="ARBA00022737"/>
    </source>
</evidence>
<organism evidence="8 9">
    <name type="scientific">Anopheles dirus</name>
    <dbReference type="NCBI Taxonomy" id="7168"/>
    <lineage>
        <taxon>Eukaryota</taxon>
        <taxon>Metazoa</taxon>
        <taxon>Ecdysozoa</taxon>
        <taxon>Arthropoda</taxon>
        <taxon>Hexapoda</taxon>
        <taxon>Insecta</taxon>
        <taxon>Pterygota</taxon>
        <taxon>Neoptera</taxon>
        <taxon>Endopterygota</taxon>
        <taxon>Diptera</taxon>
        <taxon>Nematocera</taxon>
        <taxon>Culicoidea</taxon>
        <taxon>Culicidae</taxon>
        <taxon>Anophelinae</taxon>
        <taxon>Anopheles</taxon>
    </lineage>
</organism>
<dbReference type="EnsemblMetazoa" id="ADIR009856-RA">
    <property type="protein sequence ID" value="ADIR009856-PA"/>
    <property type="gene ID" value="ADIR009856"/>
</dbReference>
<name>A0A182NQC1_9DIPT</name>
<dbReference type="PANTHER" id="PTHR24379">
    <property type="entry name" value="KRAB AND ZINC FINGER DOMAIN-CONTAINING"/>
    <property type="match status" value="1"/>
</dbReference>
<protein>
    <recommendedName>
        <fullName evidence="7">C2H2-type domain-containing protein</fullName>
    </recommendedName>
</protein>
<dbReference type="SMART" id="SM00355">
    <property type="entry name" value="ZnF_C2H2"/>
    <property type="match status" value="11"/>
</dbReference>
<feature type="compositionally biased region" description="Low complexity" evidence="6">
    <location>
        <begin position="687"/>
        <end position="702"/>
    </location>
</feature>
<feature type="region of interest" description="Disordered" evidence="6">
    <location>
        <begin position="221"/>
        <end position="271"/>
    </location>
</feature>
<dbReference type="SUPFAM" id="SSF57667">
    <property type="entry name" value="beta-beta-alpha zinc fingers"/>
    <property type="match status" value="1"/>
</dbReference>
<keyword evidence="9" id="KW-1185">Reference proteome</keyword>
<dbReference type="VEuPathDB" id="VectorBase:ADIR009856"/>
<proteinExistence type="predicted"/>
<evidence type="ECO:0000256" key="6">
    <source>
        <dbReference type="SAM" id="MobiDB-lite"/>
    </source>
</evidence>
<dbReference type="PROSITE" id="PS00028">
    <property type="entry name" value="ZINC_FINGER_C2H2_1"/>
    <property type="match status" value="3"/>
</dbReference>
<reference evidence="8" key="2">
    <citation type="submission" date="2020-05" db="UniProtKB">
        <authorList>
            <consortium name="EnsemblMetazoa"/>
        </authorList>
    </citation>
    <scope>IDENTIFICATION</scope>
    <source>
        <strain evidence="8">WRAIR2</strain>
    </source>
</reference>
<dbReference type="STRING" id="7168.A0A182NQC1"/>
<feature type="compositionally biased region" description="Basic residues" evidence="6">
    <location>
        <begin position="1045"/>
        <end position="1057"/>
    </location>
</feature>
<feature type="compositionally biased region" description="Polar residues" evidence="6">
    <location>
        <begin position="305"/>
        <end position="321"/>
    </location>
</feature>
<sequence>MEVPSMVRRSGGKLIVRQVVSGEQRVLDEATKTEVQPEPEPSQLIEGDRLALDNAILPGHVDPNSFTQQQQQLLPQCKIKRNYSCDRCSYFTQNPRFYLTHLRDTHGEKISVNECKRCLYASRHYQKLVRHMRMVHGVSEEPTKVAPLDNRHRKHIKKEFSNQPKHSADSETTIAEPKSLDALTSLYTQQLVASLLPVLLKNIDKSWLPSDFPTIELSDSSVKTEMDGKLNTVSSPDQDTTRGKGKEKNVRASVDDNEPIPKKRARPIPNLIPLASGGASLAARPEKDILKPVPMSVLMPPGANSAPTATGTPNSPPSLSTLGDPHTKCTFCELNFDTTAELANHIAAAHKEDLITSLLQKSIDEANQNIFPQSDTVESASNEMWKSLLEANTDAATRAGGNVHDTGTRPSKDDDDVEIVDNKSETYCGVETAPGYGEVTSTISATDATVAGLMKKVFKCPHCSFWASTASRFHVHIVGHLNKKPFECSLCSYRSNWRWDITKHIRLKTIRDPSHKNAGVLMNDETGRRNYTKYNKYITLMQITDNSTRESTSYVKSFAENNVSDLMSACGTYNIDLKAFANIPGLGFLLEDKQLHDEVTVSNAGSKSDEGYVKCQVCEFRTTSKEELLLHFTSSHTGLVLLEDVIDSETINAPAQSNTPQSKNSTTNMSSTVTPSATIYCSLSTSAANTSSDSSTNGTLLTASGVGEKTNPLESGDKTGESDSNMQRMTMPATWRHNAPYRCGHCHQVSNWKHVIQRHCRLKHNGHVFIEHVNSEKDDPSDSEVQLQRTGKQGHHSVYVIEDVILPLTGAADHLRKSIEALVTSSIPPPLAPFSMQDEVGCPVNTLEPIVEIIDKDPTDMINFNGGLMPSTVLVDSGTVAPAVPSEQLECISCQFRAETAAQLTEHLEQHMSNGPDGGSNSFDSSGLLDPVPTTMYYCARCPARFFHESHVVEHGEKHIAVDGKSCSCCSYTTTDDEERNRHEDVHSAAYNINTENLQIFLAESKEHPKPQLTLRENDGAQLFYVENVAVEQCEPQPSEASSPRKSKKHSKQRIRSPHNSVNGDGDDRLDGQLRSIFLCEYCDQTFDVESELNDHMRTHFSSILSPQDVAYYTSLSSTLNKEKKLELIVSGAQSTMALHYVYDNARKKDWNVYSKSESVVLKF</sequence>
<keyword evidence="1" id="KW-0479">Metal-binding</keyword>
<dbReference type="FunFam" id="3.30.160.60:FF:000894">
    <property type="entry name" value="Uncharacterized protein, isoform C"/>
    <property type="match status" value="1"/>
</dbReference>